<evidence type="ECO:0000256" key="1">
    <source>
        <dbReference type="SAM" id="MobiDB-lite"/>
    </source>
</evidence>
<reference evidence="2" key="1">
    <citation type="submission" date="2023-06" db="EMBL/GenBank/DDBJ databases">
        <title>Genomic analysis of the entomopathogenic nematode Steinernema hermaphroditum.</title>
        <authorList>
            <person name="Schwarz E.M."/>
            <person name="Heppert J.K."/>
            <person name="Baniya A."/>
            <person name="Schwartz H.T."/>
            <person name="Tan C.-H."/>
            <person name="Antoshechkin I."/>
            <person name="Sternberg P.W."/>
            <person name="Goodrich-Blair H."/>
            <person name="Dillman A.R."/>
        </authorList>
    </citation>
    <scope>NUCLEOTIDE SEQUENCE</scope>
    <source>
        <strain evidence="2">PS9179</strain>
        <tissue evidence="2">Whole animal</tissue>
    </source>
</reference>
<feature type="compositionally biased region" description="Basic and acidic residues" evidence="1">
    <location>
        <begin position="217"/>
        <end position="228"/>
    </location>
</feature>
<sequence length="285" mass="30802">MCNSFLSPQSSSTPQLADPPLMIPVDRSSIHIDQMPHRPTATKFVLPLLLLLRSVSIYALYGKPLPSRPDCPTYAPYYISEGRTLNEEGTCNLVNLCRMDEKTIYQPCKSHDQCGGLDICYHGKCRCDQSNGLGQGRPHVPEALRLCKNAWCSGCCSKAPCGGTSPGPAPEVFFESLQRSEGGGAEAAASIVPPFTLFLQTPSWRRVPSASRRSKGTHIDPKTKRETSPGETSGSASGGSGYARGLPRLQARVDASRMLYGNYVYGIGTLDSAFDGSLDRRSPPT</sequence>
<comment type="caution">
    <text evidence="2">The sequence shown here is derived from an EMBL/GenBank/DDBJ whole genome shotgun (WGS) entry which is preliminary data.</text>
</comment>
<name>A0AA39LRG0_9BILA</name>
<evidence type="ECO:0000313" key="3">
    <source>
        <dbReference type="Proteomes" id="UP001175271"/>
    </source>
</evidence>
<dbReference type="Proteomes" id="UP001175271">
    <property type="component" value="Unassembled WGS sequence"/>
</dbReference>
<feature type="region of interest" description="Disordered" evidence="1">
    <location>
        <begin position="206"/>
        <end position="244"/>
    </location>
</feature>
<evidence type="ECO:0000313" key="2">
    <source>
        <dbReference type="EMBL" id="KAK0406848.1"/>
    </source>
</evidence>
<evidence type="ECO:0008006" key="4">
    <source>
        <dbReference type="Google" id="ProtNLM"/>
    </source>
</evidence>
<protein>
    <recommendedName>
        <fullName evidence="4">EB domain-containing protein</fullName>
    </recommendedName>
</protein>
<gene>
    <name evidence="2" type="ORF">QR680_018843</name>
</gene>
<organism evidence="2 3">
    <name type="scientific">Steinernema hermaphroditum</name>
    <dbReference type="NCBI Taxonomy" id="289476"/>
    <lineage>
        <taxon>Eukaryota</taxon>
        <taxon>Metazoa</taxon>
        <taxon>Ecdysozoa</taxon>
        <taxon>Nematoda</taxon>
        <taxon>Chromadorea</taxon>
        <taxon>Rhabditida</taxon>
        <taxon>Tylenchina</taxon>
        <taxon>Panagrolaimomorpha</taxon>
        <taxon>Strongyloidoidea</taxon>
        <taxon>Steinernematidae</taxon>
        <taxon>Steinernema</taxon>
    </lineage>
</organism>
<dbReference type="EMBL" id="JAUCMV010000004">
    <property type="protein sequence ID" value="KAK0406848.1"/>
    <property type="molecule type" value="Genomic_DNA"/>
</dbReference>
<proteinExistence type="predicted"/>
<dbReference type="AlphaFoldDB" id="A0AA39LRG0"/>
<keyword evidence="3" id="KW-1185">Reference proteome</keyword>
<accession>A0AA39LRG0</accession>